<dbReference type="PANTHER" id="PTHR30545">
    <property type="entry name" value="SUGAR FERMENTATION STIMULATION PROTEIN A"/>
    <property type="match status" value="1"/>
</dbReference>
<feature type="domain" description="Sugar fermentation stimulation protein C-terminal" evidence="2">
    <location>
        <begin position="85"/>
        <end position="223"/>
    </location>
</feature>
<keyword evidence="5" id="KW-1185">Reference proteome</keyword>
<dbReference type="EMBL" id="NOXS01000035">
    <property type="protein sequence ID" value="OYQ17081.1"/>
    <property type="molecule type" value="Genomic_DNA"/>
</dbReference>
<protein>
    <recommendedName>
        <fullName evidence="1">Sugar fermentation stimulation protein homolog</fullName>
    </recommendedName>
</protein>
<comment type="caution">
    <text evidence="4">The sequence shown here is derived from an EMBL/GenBank/DDBJ whole genome shotgun (WGS) entry which is preliminary data.</text>
</comment>
<evidence type="ECO:0000259" key="2">
    <source>
        <dbReference type="Pfam" id="PF03749"/>
    </source>
</evidence>
<evidence type="ECO:0000256" key="1">
    <source>
        <dbReference type="HAMAP-Rule" id="MF_00095"/>
    </source>
</evidence>
<dbReference type="Pfam" id="PF03749">
    <property type="entry name" value="SfsA"/>
    <property type="match status" value="1"/>
</dbReference>
<accession>A0A255XJM1</accession>
<evidence type="ECO:0000313" key="4">
    <source>
        <dbReference type="EMBL" id="OYQ17081.1"/>
    </source>
</evidence>
<name>A0A255XJM1_9PROT</name>
<reference evidence="4 5" key="1">
    <citation type="submission" date="2017-07" db="EMBL/GenBank/DDBJ databases">
        <title>Elstera cyanobacteriorum sp. nov., a novel bacterium isolated from cyanobacterial aggregates in a eutrophic lake.</title>
        <authorList>
            <person name="Cai H."/>
        </authorList>
    </citation>
    <scope>NUCLEOTIDE SEQUENCE [LARGE SCALE GENOMIC DNA]</scope>
    <source>
        <strain evidence="4 5">TH019</strain>
    </source>
</reference>
<gene>
    <name evidence="1" type="primary">sfsA</name>
    <name evidence="4" type="ORF">CHR90_18540</name>
</gene>
<evidence type="ECO:0000259" key="3">
    <source>
        <dbReference type="Pfam" id="PF17746"/>
    </source>
</evidence>
<dbReference type="Proteomes" id="UP000216361">
    <property type="component" value="Unassembled WGS sequence"/>
</dbReference>
<dbReference type="GO" id="GO:0003677">
    <property type="term" value="F:DNA binding"/>
    <property type="evidence" value="ECO:0007669"/>
    <property type="project" value="InterPro"/>
</dbReference>
<sequence>MHAFPPLTRARLIKRYKRFLADVVLLDGPRAGEEVTIHCPNPGAMTGLAEPDWTVLLAPGKGKLPFSWELTELPDGHFAGINTGHPNRIAEAAIKADLIPDLGGYTSLRREVRYGVNSRIDLLAEAPDRPPCYIEVKNVHLLRQPGLAEFPDCVTARGAKHLFELAAQVKAGARAVMLYIVQRDDCDAFALAADIDPAYAHAFAEARQAGVEALVYCCTLSPDGVRLRSRLPLVTARGDAYV</sequence>
<dbReference type="PANTHER" id="PTHR30545:SF2">
    <property type="entry name" value="SUGAR FERMENTATION STIMULATION PROTEIN A"/>
    <property type="match status" value="1"/>
</dbReference>
<dbReference type="NCBIfam" id="TIGR00230">
    <property type="entry name" value="sfsA"/>
    <property type="match status" value="1"/>
</dbReference>
<dbReference type="RefSeq" id="WP_094410720.1">
    <property type="nucleotide sequence ID" value="NZ_BMJZ01000003.1"/>
</dbReference>
<dbReference type="OrthoDB" id="9802365at2"/>
<dbReference type="AlphaFoldDB" id="A0A255XJM1"/>
<dbReference type="InterPro" id="IPR040452">
    <property type="entry name" value="SfsA_C"/>
</dbReference>
<proteinExistence type="inferred from homology"/>
<organism evidence="4 5">
    <name type="scientific">Elstera cyanobacteriorum</name>
    <dbReference type="NCBI Taxonomy" id="2022747"/>
    <lineage>
        <taxon>Bacteria</taxon>
        <taxon>Pseudomonadati</taxon>
        <taxon>Pseudomonadota</taxon>
        <taxon>Alphaproteobacteria</taxon>
        <taxon>Rhodospirillales</taxon>
        <taxon>Rhodospirillaceae</taxon>
        <taxon>Elstera</taxon>
    </lineage>
</organism>
<dbReference type="InterPro" id="IPR005224">
    <property type="entry name" value="SfsA"/>
</dbReference>
<evidence type="ECO:0000313" key="5">
    <source>
        <dbReference type="Proteomes" id="UP000216361"/>
    </source>
</evidence>
<feature type="domain" description="SfsA N-terminal OB" evidence="3">
    <location>
        <begin position="13"/>
        <end position="79"/>
    </location>
</feature>
<dbReference type="CDD" id="cd22359">
    <property type="entry name" value="SfsA-like_bacterial"/>
    <property type="match status" value="1"/>
</dbReference>
<dbReference type="Gene3D" id="2.40.50.580">
    <property type="match status" value="1"/>
</dbReference>
<dbReference type="InterPro" id="IPR041465">
    <property type="entry name" value="SfsA_N"/>
</dbReference>
<comment type="similarity">
    <text evidence="1">Belongs to the SfsA family.</text>
</comment>
<dbReference type="Gene3D" id="3.40.1350.60">
    <property type="match status" value="1"/>
</dbReference>
<dbReference type="Pfam" id="PF17746">
    <property type="entry name" value="SfsA_N"/>
    <property type="match status" value="1"/>
</dbReference>
<dbReference type="HAMAP" id="MF_00095">
    <property type="entry name" value="SfsA"/>
    <property type="match status" value="1"/>
</dbReference>